<evidence type="ECO:0000313" key="2">
    <source>
        <dbReference type="EMBL" id="NNM73901.1"/>
    </source>
</evidence>
<dbReference type="Gene3D" id="2.40.50.320">
    <property type="entry name" value="Copper binding periplasmic protein CusF"/>
    <property type="match status" value="1"/>
</dbReference>
<dbReference type="EMBL" id="JABEPP010000004">
    <property type="protein sequence ID" value="NNM73901.1"/>
    <property type="molecule type" value="Genomic_DNA"/>
</dbReference>
<reference evidence="2 3" key="1">
    <citation type="submission" date="2020-04" db="EMBL/GenBank/DDBJ databases">
        <title>Enterovirga sp. isolate from soil.</title>
        <authorList>
            <person name="Chea S."/>
            <person name="Kim D.-U."/>
        </authorList>
    </citation>
    <scope>NUCLEOTIDE SEQUENCE [LARGE SCALE GENOMIC DNA]</scope>
    <source>
        <strain evidence="2 3">DB1703</strain>
    </source>
</reference>
<keyword evidence="1" id="KW-0732">Signal</keyword>
<proteinExistence type="predicted"/>
<dbReference type="Pfam" id="PF11604">
    <property type="entry name" value="CusF_Ec"/>
    <property type="match status" value="1"/>
</dbReference>
<organism evidence="2 3">
    <name type="scientific">Enterovirga aerilata</name>
    <dbReference type="NCBI Taxonomy" id="2730920"/>
    <lineage>
        <taxon>Bacteria</taxon>
        <taxon>Pseudomonadati</taxon>
        <taxon>Pseudomonadota</taxon>
        <taxon>Alphaproteobacteria</taxon>
        <taxon>Hyphomicrobiales</taxon>
        <taxon>Methylobacteriaceae</taxon>
        <taxon>Enterovirga</taxon>
    </lineage>
</organism>
<sequence length="126" mass="13996">MKLRHTIVLAALLTAVTPIAAMAAWWESVQPHARIWLRQVDPKSDTRKSDAQRPWVSAEVTDVDVLDGSVTFRHGPIKRVGMPAMTMTLPFRDLVHLGMLKPGDRIDIQAADVGGAVKIVNLKMRH</sequence>
<gene>
    <name evidence="2" type="ORF">HJG44_16070</name>
</gene>
<name>A0A849I9B2_9HYPH</name>
<dbReference type="AlphaFoldDB" id="A0A849I9B2"/>
<evidence type="ECO:0000256" key="1">
    <source>
        <dbReference type="SAM" id="SignalP"/>
    </source>
</evidence>
<comment type="caution">
    <text evidence="2">The sequence shown here is derived from an EMBL/GenBank/DDBJ whole genome shotgun (WGS) entry which is preliminary data.</text>
</comment>
<accession>A0A849I9B2</accession>
<feature type="chain" id="PRO_5032335809" evidence="1">
    <location>
        <begin position="24"/>
        <end position="126"/>
    </location>
</feature>
<dbReference type="InterPro" id="IPR021647">
    <property type="entry name" value="CusF_Ec"/>
</dbReference>
<dbReference type="InterPro" id="IPR042230">
    <property type="entry name" value="CusF_sf"/>
</dbReference>
<dbReference type="RefSeq" id="WP_171219344.1">
    <property type="nucleotide sequence ID" value="NZ_JABEPP010000004.1"/>
</dbReference>
<evidence type="ECO:0000313" key="3">
    <source>
        <dbReference type="Proteomes" id="UP000564885"/>
    </source>
</evidence>
<keyword evidence="3" id="KW-1185">Reference proteome</keyword>
<dbReference type="Proteomes" id="UP000564885">
    <property type="component" value="Unassembled WGS sequence"/>
</dbReference>
<protein>
    <submittedName>
        <fullName evidence="2">Copper-binding protein</fullName>
    </submittedName>
</protein>
<feature type="signal peptide" evidence="1">
    <location>
        <begin position="1"/>
        <end position="23"/>
    </location>
</feature>